<reference evidence="2 3" key="1">
    <citation type="submission" date="2024-03" db="EMBL/GenBank/DDBJ databases">
        <title>The Acrasis kona genome and developmental transcriptomes reveal deep origins of eukaryotic multicellular pathways.</title>
        <authorList>
            <person name="Sheikh S."/>
            <person name="Fu C.-J."/>
            <person name="Brown M.W."/>
            <person name="Baldauf S.L."/>
        </authorList>
    </citation>
    <scope>NUCLEOTIDE SEQUENCE [LARGE SCALE GENOMIC DNA]</scope>
    <source>
        <strain evidence="2 3">ATCC MYA-3509</strain>
    </source>
</reference>
<organism evidence="2 3">
    <name type="scientific">Acrasis kona</name>
    <dbReference type="NCBI Taxonomy" id="1008807"/>
    <lineage>
        <taxon>Eukaryota</taxon>
        <taxon>Discoba</taxon>
        <taxon>Heterolobosea</taxon>
        <taxon>Tetramitia</taxon>
        <taxon>Eutetramitia</taxon>
        <taxon>Acrasidae</taxon>
        <taxon>Acrasis</taxon>
    </lineage>
</organism>
<keyword evidence="3" id="KW-1185">Reference proteome</keyword>
<evidence type="ECO:0000313" key="3">
    <source>
        <dbReference type="Proteomes" id="UP001431209"/>
    </source>
</evidence>
<feature type="chain" id="PRO_5043565342" description="Secreted protein" evidence="1">
    <location>
        <begin position="20"/>
        <end position="173"/>
    </location>
</feature>
<proteinExistence type="predicted"/>
<name>A0AAW2YL29_9EUKA</name>
<evidence type="ECO:0008006" key="4">
    <source>
        <dbReference type="Google" id="ProtNLM"/>
    </source>
</evidence>
<gene>
    <name evidence="2" type="ORF">AKO1_013677</name>
</gene>
<sequence length="173" mass="18658">MKAPLLCLLLLCLMATVFAGDIIPVVDTQQKAAIVVSFRRLKNVLSTPGASVPSSFQCPPLSDKKKATVGGGDVKRHSNYFLGPNYKLAASCRLDCMSKVSGKVHFDGGCKHRFYYYANTGSCLVAGEVNDAQAKLAEAYCMNCNGCVKTHNRPFDMTTARKSQGDNSGKLPQ</sequence>
<evidence type="ECO:0000313" key="2">
    <source>
        <dbReference type="EMBL" id="KAL0477852.1"/>
    </source>
</evidence>
<protein>
    <recommendedName>
        <fullName evidence="4">Secreted protein</fullName>
    </recommendedName>
</protein>
<accession>A0AAW2YL29</accession>
<keyword evidence="1" id="KW-0732">Signal</keyword>
<dbReference type="Proteomes" id="UP001431209">
    <property type="component" value="Unassembled WGS sequence"/>
</dbReference>
<comment type="caution">
    <text evidence="2">The sequence shown here is derived from an EMBL/GenBank/DDBJ whole genome shotgun (WGS) entry which is preliminary data.</text>
</comment>
<dbReference type="EMBL" id="JAOPGA020000255">
    <property type="protein sequence ID" value="KAL0477852.1"/>
    <property type="molecule type" value="Genomic_DNA"/>
</dbReference>
<feature type="signal peptide" evidence="1">
    <location>
        <begin position="1"/>
        <end position="19"/>
    </location>
</feature>
<dbReference type="AlphaFoldDB" id="A0AAW2YL29"/>
<evidence type="ECO:0000256" key="1">
    <source>
        <dbReference type="SAM" id="SignalP"/>
    </source>
</evidence>